<name>A0A4Y3WG14_NITWI</name>
<protein>
    <submittedName>
        <fullName evidence="1">Uncharacterized protein</fullName>
    </submittedName>
</protein>
<organism evidence="1 2">
    <name type="scientific">Nitrobacter winogradskyi</name>
    <name type="common">Nitrobacter agilis</name>
    <dbReference type="NCBI Taxonomy" id="913"/>
    <lineage>
        <taxon>Bacteria</taxon>
        <taxon>Pseudomonadati</taxon>
        <taxon>Pseudomonadota</taxon>
        <taxon>Alphaproteobacteria</taxon>
        <taxon>Hyphomicrobiales</taxon>
        <taxon>Nitrobacteraceae</taxon>
        <taxon>Nitrobacter</taxon>
    </lineage>
</organism>
<reference evidence="1 2" key="1">
    <citation type="submission" date="2019-06" db="EMBL/GenBank/DDBJ databases">
        <title>Whole genome shotgun sequence of Nitrobacter winogradskyi NBRC 14297.</title>
        <authorList>
            <person name="Hosoyama A."/>
            <person name="Uohara A."/>
            <person name="Ohji S."/>
            <person name="Ichikawa N."/>
        </authorList>
    </citation>
    <scope>NUCLEOTIDE SEQUENCE [LARGE SCALE GENOMIC DNA]</scope>
    <source>
        <strain evidence="1 2">NBRC 14297</strain>
    </source>
</reference>
<proteinExistence type="predicted"/>
<evidence type="ECO:0000313" key="2">
    <source>
        <dbReference type="Proteomes" id="UP000318825"/>
    </source>
</evidence>
<sequence length="70" mass="7555">MKETRATTVIKNPSLVTGETFGANTPCKGQPLHERKIPFAGNVKFKLWSGTSLPTIGQPKCLAMASPLRT</sequence>
<evidence type="ECO:0000313" key="1">
    <source>
        <dbReference type="EMBL" id="GEC17635.1"/>
    </source>
</evidence>
<dbReference type="AlphaFoldDB" id="A0A4Y3WG14"/>
<comment type="caution">
    <text evidence="1">The sequence shown here is derived from an EMBL/GenBank/DDBJ whole genome shotgun (WGS) entry which is preliminary data.</text>
</comment>
<gene>
    <name evidence="1" type="ORF">NWI01_35270</name>
</gene>
<dbReference type="EMBL" id="BJNF01000125">
    <property type="protein sequence ID" value="GEC17635.1"/>
    <property type="molecule type" value="Genomic_DNA"/>
</dbReference>
<accession>A0A4Y3WG14</accession>
<dbReference type="Proteomes" id="UP000318825">
    <property type="component" value="Unassembled WGS sequence"/>
</dbReference>